<evidence type="ECO:0000256" key="1">
    <source>
        <dbReference type="SAM" id="MobiDB-lite"/>
    </source>
</evidence>
<feature type="region of interest" description="Disordered" evidence="1">
    <location>
        <begin position="1"/>
        <end position="147"/>
    </location>
</feature>
<name>A0ABQ5H011_9ASTR</name>
<feature type="compositionally biased region" description="Pro residues" evidence="1">
    <location>
        <begin position="14"/>
        <end position="26"/>
    </location>
</feature>
<evidence type="ECO:0000313" key="2">
    <source>
        <dbReference type="EMBL" id="GJT81223.1"/>
    </source>
</evidence>
<organism evidence="2 3">
    <name type="scientific">Tanacetum coccineum</name>
    <dbReference type="NCBI Taxonomy" id="301880"/>
    <lineage>
        <taxon>Eukaryota</taxon>
        <taxon>Viridiplantae</taxon>
        <taxon>Streptophyta</taxon>
        <taxon>Embryophyta</taxon>
        <taxon>Tracheophyta</taxon>
        <taxon>Spermatophyta</taxon>
        <taxon>Magnoliopsida</taxon>
        <taxon>eudicotyledons</taxon>
        <taxon>Gunneridae</taxon>
        <taxon>Pentapetalae</taxon>
        <taxon>asterids</taxon>
        <taxon>campanulids</taxon>
        <taxon>Asterales</taxon>
        <taxon>Asteraceae</taxon>
        <taxon>Asteroideae</taxon>
        <taxon>Anthemideae</taxon>
        <taxon>Anthemidinae</taxon>
        <taxon>Tanacetum</taxon>
    </lineage>
</organism>
<protein>
    <submittedName>
        <fullName evidence="2">Uncharacterized protein</fullName>
    </submittedName>
</protein>
<accession>A0ABQ5H011</accession>
<sequence>MDPYEKAALQAPEQAPPSPDYVPGPEYPEYLTPSDDEIPVKDQPLLADAPPTALSPGYVADSDPKKDPEEDPEEDPADYPAADDDEEEKSSEDEEEEHLAPADSTQPVPDFVPSFEETEPFKTDESGATPPPPRSTTDYHHFSQTGS</sequence>
<feature type="compositionally biased region" description="Acidic residues" evidence="1">
    <location>
        <begin position="69"/>
        <end position="97"/>
    </location>
</feature>
<proteinExistence type="predicted"/>
<reference evidence="2" key="2">
    <citation type="submission" date="2022-01" db="EMBL/GenBank/DDBJ databases">
        <authorList>
            <person name="Yamashiro T."/>
            <person name="Shiraishi A."/>
            <person name="Satake H."/>
            <person name="Nakayama K."/>
        </authorList>
    </citation>
    <scope>NUCLEOTIDE SEQUENCE</scope>
</reference>
<dbReference type="Proteomes" id="UP001151760">
    <property type="component" value="Unassembled WGS sequence"/>
</dbReference>
<gene>
    <name evidence="2" type="ORF">Tco_1055565</name>
</gene>
<keyword evidence="3" id="KW-1185">Reference proteome</keyword>
<comment type="caution">
    <text evidence="2">The sequence shown here is derived from an EMBL/GenBank/DDBJ whole genome shotgun (WGS) entry which is preliminary data.</text>
</comment>
<evidence type="ECO:0000313" key="3">
    <source>
        <dbReference type="Proteomes" id="UP001151760"/>
    </source>
</evidence>
<dbReference type="EMBL" id="BQNB010019063">
    <property type="protein sequence ID" value="GJT81223.1"/>
    <property type="molecule type" value="Genomic_DNA"/>
</dbReference>
<reference evidence="2" key="1">
    <citation type="journal article" date="2022" name="Int. J. Mol. Sci.">
        <title>Draft Genome of Tanacetum Coccineum: Genomic Comparison of Closely Related Tanacetum-Family Plants.</title>
        <authorList>
            <person name="Yamashiro T."/>
            <person name="Shiraishi A."/>
            <person name="Nakayama K."/>
            <person name="Satake H."/>
        </authorList>
    </citation>
    <scope>NUCLEOTIDE SEQUENCE</scope>
</reference>